<protein>
    <submittedName>
        <fullName evidence="3">5-bromo-4-chloroindolyl phosphate hydrolysis family protein</fullName>
    </submittedName>
</protein>
<comment type="caution">
    <text evidence="3">The sequence shown here is derived from an EMBL/GenBank/DDBJ whole genome shotgun (WGS) entry which is preliminary data.</text>
</comment>
<organism evidence="3 4">
    <name type="scientific">Candidatus Choladousia intestinavium</name>
    <dbReference type="NCBI Taxonomy" id="2840727"/>
    <lineage>
        <taxon>Bacteria</taxon>
        <taxon>Bacillati</taxon>
        <taxon>Bacillota</taxon>
        <taxon>Clostridia</taxon>
        <taxon>Lachnospirales</taxon>
        <taxon>Lachnospiraceae</taxon>
        <taxon>Lachnospiraceae incertae sedis</taxon>
        <taxon>Candidatus Choladousia</taxon>
    </lineage>
</organism>
<evidence type="ECO:0000313" key="4">
    <source>
        <dbReference type="Proteomes" id="UP000886757"/>
    </source>
</evidence>
<gene>
    <name evidence="3" type="ORF">IAB31_11975</name>
</gene>
<dbReference type="Proteomes" id="UP000886757">
    <property type="component" value="Unassembled WGS sequence"/>
</dbReference>
<feature type="region of interest" description="Disordered" evidence="1">
    <location>
        <begin position="257"/>
        <end position="282"/>
    </location>
</feature>
<reference evidence="3" key="2">
    <citation type="journal article" date="2021" name="PeerJ">
        <title>Extensive microbial diversity within the chicken gut microbiome revealed by metagenomics and culture.</title>
        <authorList>
            <person name="Gilroy R."/>
            <person name="Ravi A."/>
            <person name="Getino M."/>
            <person name="Pursley I."/>
            <person name="Horton D.L."/>
            <person name="Alikhan N.F."/>
            <person name="Baker D."/>
            <person name="Gharbi K."/>
            <person name="Hall N."/>
            <person name="Watson M."/>
            <person name="Adriaenssens E.M."/>
            <person name="Foster-Nyarko E."/>
            <person name="Jarju S."/>
            <person name="Secka A."/>
            <person name="Antonio M."/>
            <person name="Oren A."/>
            <person name="Chaudhuri R.R."/>
            <person name="La Ragione R."/>
            <person name="Hildebrand F."/>
            <person name="Pallen M.J."/>
        </authorList>
    </citation>
    <scope>NUCLEOTIDE SEQUENCE</scope>
    <source>
        <strain evidence="3">ChiSjej4B22-8148</strain>
    </source>
</reference>
<dbReference type="EMBL" id="DVGK01000138">
    <property type="protein sequence ID" value="HIR14627.1"/>
    <property type="molecule type" value="Genomic_DNA"/>
</dbReference>
<feature type="region of interest" description="Disordered" evidence="1">
    <location>
        <begin position="50"/>
        <end position="103"/>
    </location>
</feature>
<dbReference type="Pfam" id="PF10112">
    <property type="entry name" value="Halogen_Hydrol"/>
    <property type="match status" value="1"/>
</dbReference>
<feature type="compositionally biased region" description="Basic and acidic residues" evidence="1">
    <location>
        <begin position="268"/>
        <end position="282"/>
    </location>
</feature>
<evidence type="ECO:0000256" key="2">
    <source>
        <dbReference type="SAM" id="Phobius"/>
    </source>
</evidence>
<dbReference type="InterPro" id="IPR018770">
    <property type="entry name" value="ChloroindolylP_hydrolase"/>
</dbReference>
<reference evidence="3" key="1">
    <citation type="submission" date="2020-10" db="EMBL/GenBank/DDBJ databases">
        <authorList>
            <person name="Gilroy R."/>
        </authorList>
    </citation>
    <scope>NUCLEOTIDE SEQUENCE</scope>
    <source>
        <strain evidence="3">ChiSjej4B22-8148</strain>
    </source>
</reference>
<dbReference type="InterPro" id="IPR036390">
    <property type="entry name" value="WH_DNA-bd_sf"/>
</dbReference>
<evidence type="ECO:0000313" key="3">
    <source>
        <dbReference type="EMBL" id="HIR14627.1"/>
    </source>
</evidence>
<name>A0A9D1AE81_9FIRM</name>
<feature type="transmembrane region" description="Helical" evidence="2">
    <location>
        <begin position="113"/>
        <end position="135"/>
    </location>
</feature>
<sequence length="430" mass="48959">MSKSDWYEAGEQIKNLVQDAIDHKDFSQLSNTITNVVNRTMDELQQSLKDSFEAMGKKESGERQEPEKESFDHRAAAERIRRNMREKQQAKKKEPETKPVKYRRPPGIVSGNVMAWTGYGMTFMFGLTLIITGMADYTMGISGMEMAYGTLGLFFALSLCVGTGGSRRLGLAKRFRRYMQIIKDRSFCTVEELASGTGRSIKQVRRDLRRMVQKGFFPEGHLDRKQTCLMLTNETYQQYLTAQQEYDRRSLYGEEAGAEGRNSGMEAAGRKEDGNEPASHETDECRELIQEGEKYILHIHQCNDRIEDPEMSGKLDRLELLITRIFREARKNPDTAADLKKMMSYYLPTTKKLLDAYCELDAQPVKGQNIEGTKKEIEDTLDTLNTAFGNLLDSLFQETAWDISSDISVLETMLAQEGLTGHRFGSGKEK</sequence>
<feature type="transmembrane region" description="Helical" evidence="2">
    <location>
        <begin position="147"/>
        <end position="169"/>
    </location>
</feature>
<keyword evidence="2" id="KW-0812">Transmembrane</keyword>
<keyword evidence="2" id="KW-0472">Membrane</keyword>
<proteinExistence type="predicted"/>
<feature type="compositionally biased region" description="Basic and acidic residues" evidence="1">
    <location>
        <begin position="50"/>
        <end position="99"/>
    </location>
</feature>
<accession>A0A9D1AE81</accession>
<keyword evidence="2" id="KW-1133">Transmembrane helix</keyword>
<dbReference type="SUPFAM" id="SSF46785">
    <property type="entry name" value="Winged helix' DNA-binding domain"/>
    <property type="match status" value="1"/>
</dbReference>
<evidence type="ECO:0000256" key="1">
    <source>
        <dbReference type="SAM" id="MobiDB-lite"/>
    </source>
</evidence>
<dbReference type="AlphaFoldDB" id="A0A9D1AE81"/>